<organism evidence="1 2">
    <name type="scientific">Sphingomonas humi</name>
    <dbReference type="NCBI Taxonomy" id="335630"/>
    <lineage>
        <taxon>Bacteria</taxon>
        <taxon>Pseudomonadati</taxon>
        <taxon>Pseudomonadota</taxon>
        <taxon>Alphaproteobacteria</taxon>
        <taxon>Sphingomonadales</taxon>
        <taxon>Sphingomonadaceae</taxon>
        <taxon>Sphingomonas</taxon>
    </lineage>
</organism>
<accession>A0ABP7RRV5</accession>
<evidence type="ECO:0000313" key="2">
    <source>
        <dbReference type="Proteomes" id="UP001501310"/>
    </source>
</evidence>
<gene>
    <name evidence="1" type="ORF">GCM10022211_10320</name>
</gene>
<dbReference type="EMBL" id="BAAAZD010000001">
    <property type="protein sequence ID" value="GAA4001372.1"/>
    <property type="molecule type" value="Genomic_DNA"/>
</dbReference>
<sequence>MDSAGAAKGTQSVTVGAFNVGFIFESVDSGKATGGMIGAFGGTTRAKSMLVGVTPAMMQAITDAAYADFQAQLKARGFTVADHAQLFAAPDFGRVKAMAAPYEANVRLDKKSNGKATYYKPTALSKQFMLPGDIESSGMSGMGLTMAAGTNQYVVSQFAKSSGQAVIDVVYLIDFSELKRPGAFSMGGLQISSGMAVVDDYSKLKLVSPRGGVTAITVDQPISVEGDFASKQDVTKDAGLQKAANVAGGVAAAFGFGGMRFGKSKTFNFTAKPEYEAGALKAATLANARLLDQLAALR</sequence>
<name>A0ABP7RRV5_9SPHN</name>
<comment type="caution">
    <text evidence="1">The sequence shown here is derived from an EMBL/GenBank/DDBJ whole genome shotgun (WGS) entry which is preliminary data.</text>
</comment>
<proteinExistence type="predicted"/>
<evidence type="ECO:0000313" key="1">
    <source>
        <dbReference type="EMBL" id="GAA4001372.1"/>
    </source>
</evidence>
<dbReference type="Proteomes" id="UP001501310">
    <property type="component" value="Unassembled WGS sequence"/>
</dbReference>
<reference evidence="2" key="1">
    <citation type="journal article" date="2019" name="Int. J. Syst. Evol. Microbiol.">
        <title>The Global Catalogue of Microorganisms (GCM) 10K type strain sequencing project: providing services to taxonomists for standard genome sequencing and annotation.</title>
        <authorList>
            <consortium name="The Broad Institute Genomics Platform"/>
            <consortium name="The Broad Institute Genome Sequencing Center for Infectious Disease"/>
            <person name="Wu L."/>
            <person name="Ma J."/>
        </authorList>
    </citation>
    <scope>NUCLEOTIDE SEQUENCE [LARGE SCALE GENOMIC DNA]</scope>
    <source>
        <strain evidence="2">JCM 16603</strain>
    </source>
</reference>
<protein>
    <submittedName>
        <fullName evidence="1">Uncharacterized protein</fullName>
    </submittedName>
</protein>
<keyword evidence="2" id="KW-1185">Reference proteome</keyword>